<dbReference type="PANTHER" id="PTHR13696:SF52">
    <property type="entry name" value="PARA FAMILY PROTEIN CT_582"/>
    <property type="match status" value="1"/>
</dbReference>
<dbReference type="AlphaFoldDB" id="A0A1G2BGJ8"/>
<gene>
    <name evidence="2" type="ORF">A2319_03850</name>
</gene>
<evidence type="ECO:0000313" key="2">
    <source>
        <dbReference type="EMBL" id="OGY88294.1"/>
    </source>
</evidence>
<dbReference type="InterPro" id="IPR050678">
    <property type="entry name" value="DNA_Partitioning_ATPase"/>
</dbReference>
<dbReference type="Gene3D" id="3.40.50.300">
    <property type="entry name" value="P-loop containing nucleotide triphosphate hydrolases"/>
    <property type="match status" value="1"/>
</dbReference>
<dbReference type="Pfam" id="PF13614">
    <property type="entry name" value="AAA_31"/>
    <property type="match status" value="1"/>
</dbReference>
<dbReference type="InterPro" id="IPR025669">
    <property type="entry name" value="AAA_dom"/>
</dbReference>
<proteinExistence type="predicted"/>
<comment type="caution">
    <text evidence="2">The sequence shown here is derived from an EMBL/GenBank/DDBJ whole genome shotgun (WGS) entry which is preliminary data.</text>
</comment>
<accession>A0A1G2BGJ8</accession>
<evidence type="ECO:0000313" key="3">
    <source>
        <dbReference type="Proteomes" id="UP000176420"/>
    </source>
</evidence>
<dbReference type="PIRSF" id="PIRSF009320">
    <property type="entry name" value="Nuc_binding_HP_1000"/>
    <property type="match status" value="1"/>
</dbReference>
<organism evidence="2 3">
    <name type="scientific">Candidatus Kerfeldbacteria bacterium RIFOXYB2_FULL_38_14</name>
    <dbReference type="NCBI Taxonomy" id="1798547"/>
    <lineage>
        <taxon>Bacteria</taxon>
        <taxon>Candidatus Kerfeldiibacteriota</taxon>
    </lineage>
</organism>
<reference evidence="2 3" key="1">
    <citation type="journal article" date="2016" name="Nat. Commun.">
        <title>Thousands of microbial genomes shed light on interconnected biogeochemical processes in an aquifer system.</title>
        <authorList>
            <person name="Anantharaman K."/>
            <person name="Brown C.T."/>
            <person name="Hug L.A."/>
            <person name="Sharon I."/>
            <person name="Castelle C.J."/>
            <person name="Probst A.J."/>
            <person name="Thomas B.C."/>
            <person name="Singh A."/>
            <person name="Wilkins M.J."/>
            <person name="Karaoz U."/>
            <person name="Brodie E.L."/>
            <person name="Williams K.H."/>
            <person name="Hubbard S.S."/>
            <person name="Banfield J.F."/>
        </authorList>
    </citation>
    <scope>NUCLEOTIDE SEQUENCE [LARGE SCALE GENOMIC DNA]</scope>
</reference>
<dbReference type="PANTHER" id="PTHR13696">
    <property type="entry name" value="P-LOOP CONTAINING NUCLEOSIDE TRIPHOSPHATE HYDROLASE"/>
    <property type="match status" value="1"/>
</dbReference>
<dbReference type="FunFam" id="3.40.50.300:FF:000285">
    <property type="entry name" value="Sporulation initiation inhibitor Soj"/>
    <property type="match status" value="1"/>
</dbReference>
<dbReference type="InterPro" id="IPR027417">
    <property type="entry name" value="P-loop_NTPase"/>
</dbReference>
<dbReference type="SUPFAM" id="SSF52540">
    <property type="entry name" value="P-loop containing nucleoside triphosphate hydrolases"/>
    <property type="match status" value="1"/>
</dbReference>
<dbReference type="Proteomes" id="UP000176420">
    <property type="component" value="Unassembled WGS sequence"/>
</dbReference>
<protein>
    <recommendedName>
        <fullName evidence="1">AAA domain-containing protein</fullName>
    </recommendedName>
</protein>
<dbReference type="EMBL" id="MHKI01000003">
    <property type="protein sequence ID" value="OGY88294.1"/>
    <property type="molecule type" value="Genomic_DNA"/>
</dbReference>
<sequence>MSRIISIVNQKGGVGKTTTSINLASSLAQLKQRVLLIDMDPQGNTTSGLGVDLQKVTVSMYQALVQNMSLNSVIVKTAIENLDIAPASVDLAGAAVELVPVEQREFRLLQSIQKIEDQYDFIFIDCPPSLGILTVNGIVGAKEILIPVQAEYYALEGLGQLLQTIALVKQHLKPDLEILGAVLTMFDKRNKLSEAVFRDIYQYFPNTVFKTVIPRNVRLAEAPSFGQPITTYDPHSKGGKAYWKLAKEVLYTTTAMNSRSQLNTLSE</sequence>
<dbReference type="CDD" id="cd02042">
    <property type="entry name" value="ParAB_family"/>
    <property type="match status" value="1"/>
</dbReference>
<name>A0A1G2BGJ8_9BACT</name>
<feature type="domain" description="AAA" evidence="1">
    <location>
        <begin position="3"/>
        <end position="178"/>
    </location>
</feature>
<evidence type="ECO:0000259" key="1">
    <source>
        <dbReference type="Pfam" id="PF13614"/>
    </source>
</evidence>